<dbReference type="AlphaFoldDB" id="A0A2H0W863"/>
<dbReference type="Proteomes" id="UP000230093">
    <property type="component" value="Unassembled WGS sequence"/>
</dbReference>
<dbReference type="InterPro" id="IPR013229">
    <property type="entry name" value="PEGA"/>
</dbReference>
<keyword evidence="2" id="KW-1133">Transmembrane helix</keyword>
<dbReference type="InterPro" id="IPR001322">
    <property type="entry name" value="Lamin_tail_dom"/>
</dbReference>
<evidence type="ECO:0000313" key="5">
    <source>
        <dbReference type="Proteomes" id="UP000230093"/>
    </source>
</evidence>
<comment type="caution">
    <text evidence="4">The sequence shown here is derived from an EMBL/GenBank/DDBJ whole genome shotgun (WGS) entry which is preliminary data.</text>
</comment>
<dbReference type="InterPro" id="IPR036415">
    <property type="entry name" value="Lamin_tail_dom_sf"/>
</dbReference>
<feature type="domain" description="LTD" evidence="3">
    <location>
        <begin position="44"/>
        <end position="131"/>
    </location>
</feature>
<protein>
    <recommendedName>
        <fullName evidence="3">LTD domain-containing protein</fullName>
    </recommendedName>
</protein>
<accession>A0A2H0W863</accession>
<dbReference type="Gene3D" id="2.60.40.1260">
    <property type="entry name" value="Lamin Tail domain"/>
    <property type="match status" value="1"/>
</dbReference>
<dbReference type="SUPFAM" id="SSF74853">
    <property type="entry name" value="Lamin A/C globular tail domain"/>
    <property type="match status" value="1"/>
</dbReference>
<reference evidence="5" key="1">
    <citation type="submission" date="2017-09" db="EMBL/GenBank/DDBJ databases">
        <title>Depth-based differentiation of microbial function through sediment-hosted aquifers and enrichment of novel symbionts in the deep terrestrial subsurface.</title>
        <authorList>
            <person name="Probst A.J."/>
            <person name="Ladd B."/>
            <person name="Jarett J.K."/>
            <person name="Geller-Mcgrath D.E."/>
            <person name="Sieber C.M.K."/>
            <person name="Emerson J.B."/>
            <person name="Anantharaman K."/>
            <person name="Thomas B.C."/>
            <person name="Malmstrom R."/>
            <person name="Stieglmeier M."/>
            <person name="Klingl A."/>
            <person name="Woyke T."/>
            <person name="Ryan C.M."/>
            <person name="Banfield J.F."/>
        </authorList>
    </citation>
    <scope>NUCLEOTIDE SEQUENCE [LARGE SCALE GENOMIC DNA]</scope>
</reference>
<evidence type="ECO:0000313" key="4">
    <source>
        <dbReference type="EMBL" id="PIS08852.1"/>
    </source>
</evidence>
<organism evidence="4 5">
    <name type="scientific">Candidatus Beckwithbacteria bacterium CG10_big_fil_rev_8_21_14_0_10_34_10</name>
    <dbReference type="NCBI Taxonomy" id="1974495"/>
    <lineage>
        <taxon>Bacteria</taxon>
        <taxon>Candidatus Beckwithiibacteriota</taxon>
    </lineage>
</organism>
<feature type="compositionally biased region" description="Low complexity" evidence="1">
    <location>
        <begin position="279"/>
        <end position="295"/>
    </location>
</feature>
<dbReference type="PROSITE" id="PS51841">
    <property type="entry name" value="LTD"/>
    <property type="match status" value="1"/>
</dbReference>
<proteinExistence type="predicted"/>
<sequence>MLIINRGKIFKKIKKKRKKSALLLPSLIFFLPFYLFLPKICLAKVYINEFLPHPTSGSDWIELYNSDNQEVDISGWSFKDDKNVKIFNSGEVIGPGSFFNFSYSSWLNNGGDSLLLEDDKGNEIDSYSYSSDPEIGISWGRSPDGGSFTTFSSPTPGQSNGEAAFSPSPSPSCSPSPSSNEDGLLKINEVKDKDDNILKSVKIYIDGEYIHHYAPEELKICSDCLCDTYVECYFGEHEIKLEKSGFKDWLEERTINSGDTIEINVVLEENDEEEEKESVSPSPSFVSPSSNLASLTPANYKNESKDSEREIDFTGEVFGTSSSQASQSGDNKDEKFNLSLPLLISGSGAFFLLAASFPFLKPKINKLIKKSRKKSF</sequence>
<evidence type="ECO:0000256" key="1">
    <source>
        <dbReference type="SAM" id="MobiDB-lite"/>
    </source>
</evidence>
<feature type="region of interest" description="Disordered" evidence="1">
    <location>
        <begin position="148"/>
        <end position="183"/>
    </location>
</feature>
<evidence type="ECO:0000259" key="3">
    <source>
        <dbReference type="PROSITE" id="PS51841"/>
    </source>
</evidence>
<name>A0A2H0W863_9BACT</name>
<dbReference type="Pfam" id="PF00932">
    <property type="entry name" value="LTD"/>
    <property type="match status" value="1"/>
</dbReference>
<feature type="compositionally biased region" description="Polar residues" evidence="1">
    <location>
        <begin position="148"/>
        <end position="161"/>
    </location>
</feature>
<dbReference type="Pfam" id="PF08308">
    <property type="entry name" value="PEGA"/>
    <property type="match status" value="1"/>
</dbReference>
<dbReference type="EMBL" id="PEZT01000027">
    <property type="protein sequence ID" value="PIS08852.1"/>
    <property type="molecule type" value="Genomic_DNA"/>
</dbReference>
<feature type="transmembrane region" description="Helical" evidence="2">
    <location>
        <begin position="338"/>
        <end position="360"/>
    </location>
</feature>
<gene>
    <name evidence="4" type="ORF">COT75_04570</name>
</gene>
<keyword evidence="2" id="KW-0812">Transmembrane</keyword>
<feature type="region of interest" description="Disordered" evidence="1">
    <location>
        <begin position="270"/>
        <end position="307"/>
    </location>
</feature>
<evidence type="ECO:0000256" key="2">
    <source>
        <dbReference type="SAM" id="Phobius"/>
    </source>
</evidence>
<keyword evidence="2" id="KW-0472">Membrane</keyword>